<keyword evidence="4" id="KW-0547">Nucleotide-binding</keyword>
<dbReference type="GO" id="GO:0004141">
    <property type="term" value="F:dethiobiotin synthase activity"/>
    <property type="evidence" value="ECO:0007669"/>
    <property type="project" value="InterPro"/>
</dbReference>
<evidence type="ECO:0000256" key="6">
    <source>
        <dbReference type="ARBA" id="ARBA00022840"/>
    </source>
</evidence>
<evidence type="ECO:0000256" key="4">
    <source>
        <dbReference type="ARBA" id="ARBA00022741"/>
    </source>
</evidence>
<evidence type="ECO:0000313" key="8">
    <source>
        <dbReference type="EMBL" id="KKL80923.1"/>
    </source>
</evidence>
<dbReference type="GO" id="GO:0000287">
    <property type="term" value="F:magnesium ion binding"/>
    <property type="evidence" value="ECO:0007669"/>
    <property type="project" value="InterPro"/>
</dbReference>
<dbReference type="Pfam" id="PF13500">
    <property type="entry name" value="AAA_26"/>
    <property type="match status" value="1"/>
</dbReference>
<organism evidence="8">
    <name type="scientific">marine sediment metagenome</name>
    <dbReference type="NCBI Taxonomy" id="412755"/>
    <lineage>
        <taxon>unclassified sequences</taxon>
        <taxon>metagenomes</taxon>
        <taxon>ecological metagenomes</taxon>
    </lineage>
</organism>
<keyword evidence="2" id="KW-0436">Ligase</keyword>
<keyword evidence="5" id="KW-0093">Biotin biosynthesis</keyword>
<sequence length="234" mass="25280">MEKGVFVTGSDTGVGKTVVAGAIAAAIKAQGLDVGVMKPISTGASEIDGKLVSKDARYLKKIIGGTDADELVNPIRLKPALAPTMAAAESGIAIDIDKVWKAFEELKEKHEFMVIEGIGGLMVPVDDKLLVADMALKMDMALVIASKHSLGAINHTLLTVECAKSRNLRVKGIVINMLKDGKDFVSEIEKYSSVPILGTIPFKENVSVENCTYGDIVEHFRREVNISRIMRREE</sequence>
<dbReference type="GO" id="GO:0009102">
    <property type="term" value="P:biotin biosynthetic process"/>
    <property type="evidence" value="ECO:0007669"/>
    <property type="project" value="UniProtKB-UniPathway"/>
</dbReference>
<dbReference type="GO" id="GO:0005524">
    <property type="term" value="F:ATP binding"/>
    <property type="evidence" value="ECO:0007669"/>
    <property type="project" value="UniProtKB-KW"/>
</dbReference>
<accession>A0A0F9F3S8</accession>
<evidence type="ECO:0000256" key="5">
    <source>
        <dbReference type="ARBA" id="ARBA00022756"/>
    </source>
</evidence>
<keyword evidence="1" id="KW-0963">Cytoplasm</keyword>
<dbReference type="CDD" id="cd03109">
    <property type="entry name" value="DTBS"/>
    <property type="match status" value="1"/>
</dbReference>
<keyword evidence="7" id="KW-0460">Magnesium</keyword>
<keyword evidence="6" id="KW-0067">ATP-binding</keyword>
<dbReference type="UniPathway" id="UPA00078"/>
<gene>
    <name evidence="8" type="ORF">LCGC14_1999910</name>
</gene>
<dbReference type="InterPro" id="IPR004472">
    <property type="entry name" value="DTB_synth_BioD"/>
</dbReference>
<dbReference type="GO" id="GO:0005829">
    <property type="term" value="C:cytosol"/>
    <property type="evidence" value="ECO:0007669"/>
    <property type="project" value="TreeGrafter"/>
</dbReference>
<dbReference type="PANTHER" id="PTHR43210">
    <property type="entry name" value="DETHIOBIOTIN SYNTHETASE"/>
    <property type="match status" value="1"/>
</dbReference>
<comment type="caution">
    <text evidence="8">The sequence shown here is derived from an EMBL/GenBank/DDBJ whole genome shotgun (WGS) entry which is preliminary data.</text>
</comment>
<evidence type="ECO:0000256" key="7">
    <source>
        <dbReference type="ARBA" id="ARBA00022842"/>
    </source>
</evidence>
<dbReference type="PIRSF" id="PIRSF006755">
    <property type="entry name" value="DTB_synth"/>
    <property type="match status" value="1"/>
</dbReference>
<reference evidence="8" key="1">
    <citation type="journal article" date="2015" name="Nature">
        <title>Complex archaea that bridge the gap between prokaryotes and eukaryotes.</title>
        <authorList>
            <person name="Spang A."/>
            <person name="Saw J.H."/>
            <person name="Jorgensen S.L."/>
            <person name="Zaremba-Niedzwiedzka K."/>
            <person name="Martijn J."/>
            <person name="Lind A.E."/>
            <person name="van Eijk R."/>
            <person name="Schleper C."/>
            <person name="Guy L."/>
            <person name="Ettema T.J."/>
        </authorList>
    </citation>
    <scope>NUCLEOTIDE SEQUENCE</scope>
</reference>
<evidence type="ECO:0000256" key="3">
    <source>
        <dbReference type="ARBA" id="ARBA00022723"/>
    </source>
</evidence>
<evidence type="ECO:0008006" key="9">
    <source>
        <dbReference type="Google" id="ProtNLM"/>
    </source>
</evidence>
<dbReference type="AlphaFoldDB" id="A0A0F9F3S8"/>
<dbReference type="Gene3D" id="3.40.50.300">
    <property type="entry name" value="P-loop containing nucleotide triphosphate hydrolases"/>
    <property type="match status" value="1"/>
</dbReference>
<dbReference type="NCBIfam" id="TIGR00347">
    <property type="entry name" value="bioD"/>
    <property type="match status" value="1"/>
</dbReference>
<evidence type="ECO:0000256" key="1">
    <source>
        <dbReference type="ARBA" id="ARBA00022490"/>
    </source>
</evidence>
<protein>
    <recommendedName>
        <fullName evidence="9">CobQ/CobB/MinD/ParA nucleotide binding domain-containing protein</fullName>
    </recommendedName>
</protein>
<dbReference type="EMBL" id="LAZR01022711">
    <property type="protein sequence ID" value="KKL80923.1"/>
    <property type="molecule type" value="Genomic_DNA"/>
</dbReference>
<proteinExistence type="inferred from homology"/>
<keyword evidence="3" id="KW-0479">Metal-binding</keyword>
<name>A0A0F9F3S8_9ZZZZ</name>
<dbReference type="HAMAP" id="MF_00336">
    <property type="entry name" value="BioD"/>
    <property type="match status" value="1"/>
</dbReference>
<dbReference type="GO" id="GO:0042803">
    <property type="term" value="F:protein homodimerization activity"/>
    <property type="evidence" value="ECO:0007669"/>
    <property type="project" value="UniProtKB-ARBA"/>
</dbReference>
<dbReference type="PANTHER" id="PTHR43210:SF5">
    <property type="entry name" value="DETHIOBIOTIN SYNTHETASE"/>
    <property type="match status" value="1"/>
</dbReference>
<dbReference type="FunFam" id="3.40.50.300:FF:000292">
    <property type="entry name" value="ATP-dependent dethiobiotin synthetase BioD"/>
    <property type="match status" value="1"/>
</dbReference>
<dbReference type="SUPFAM" id="SSF52540">
    <property type="entry name" value="P-loop containing nucleoside triphosphate hydrolases"/>
    <property type="match status" value="1"/>
</dbReference>
<evidence type="ECO:0000256" key="2">
    <source>
        <dbReference type="ARBA" id="ARBA00022598"/>
    </source>
</evidence>
<dbReference type="InterPro" id="IPR027417">
    <property type="entry name" value="P-loop_NTPase"/>
</dbReference>